<dbReference type="EMBL" id="JNFH02000001">
    <property type="protein sequence ID" value="KDS92178.2"/>
    <property type="molecule type" value="Genomic_DNA"/>
</dbReference>
<accession>A0A081EXP0</accession>
<gene>
    <name evidence="1" type="ORF">FK85_03025</name>
</gene>
<dbReference type="RefSeq" id="WP_080509856.1">
    <property type="nucleotide sequence ID" value="NZ_JNFH02000001.1"/>
</dbReference>
<dbReference type="OrthoDB" id="321815at2157"/>
<evidence type="ECO:0000313" key="1">
    <source>
        <dbReference type="EMBL" id="KDS92178.2"/>
    </source>
</evidence>
<reference evidence="1 2" key="1">
    <citation type="journal article" date="2015" name="Genome Announc.">
        <title>Draft genome sequence of a Halorubrum H3 strain isolated from the burlinskoye salt lake (Altai Krai, Russia).</title>
        <authorList>
            <person name="Rozanov A.S."/>
            <person name="Bryanskaya A.V."/>
            <person name="Malup T.K."/>
            <person name="Kotenko A.V."/>
            <person name="Peltek S.E."/>
        </authorList>
    </citation>
    <scope>NUCLEOTIDE SEQUENCE [LARGE SCALE GENOMIC DNA]</scope>
    <source>
        <strain evidence="1 2">H3</strain>
    </source>
</reference>
<dbReference type="Proteomes" id="UP000053331">
    <property type="component" value="Unassembled WGS sequence"/>
</dbReference>
<organism evidence="1 2">
    <name type="scientific">Halorubrum saccharovorum</name>
    <dbReference type="NCBI Taxonomy" id="2248"/>
    <lineage>
        <taxon>Archaea</taxon>
        <taxon>Methanobacteriati</taxon>
        <taxon>Methanobacteriota</taxon>
        <taxon>Stenosarchaea group</taxon>
        <taxon>Halobacteria</taxon>
        <taxon>Halobacteriales</taxon>
        <taxon>Haloferacaceae</taxon>
        <taxon>Halorubrum</taxon>
    </lineage>
</organism>
<protein>
    <submittedName>
        <fullName evidence="1">Uncharacterized protein</fullName>
    </submittedName>
</protein>
<keyword evidence="2" id="KW-1185">Reference proteome</keyword>
<evidence type="ECO:0000313" key="2">
    <source>
        <dbReference type="Proteomes" id="UP000053331"/>
    </source>
</evidence>
<name>A0A081EXP0_9EURY</name>
<sequence length="119" mass="13641">MTHSDIDPPEDLPEGLSAVLEDCDDSQLRDVINHAQRLLRDHPSLTEAIEERQGEEIVRTEDHGAYTIVIVERPNEPDEARGPFAYRVQWEPDIDGGEGRYKWHYLGRVFGNESADRDD</sequence>
<dbReference type="AlphaFoldDB" id="A0A081EXP0"/>
<proteinExistence type="predicted"/>
<comment type="caution">
    <text evidence="1">The sequence shown here is derived from an EMBL/GenBank/DDBJ whole genome shotgun (WGS) entry which is preliminary data.</text>
</comment>